<reference evidence="17" key="3">
    <citation type="submission" date="2025-09" db="UniProtKB">
        <authorList>
            <consortium name="Ensembl"/>
        </authorList>
    </citation>
    <scope>IDENTIFICATION</scope>
</reference>
<evidence type="ECO:0000256" key="7">
    <source>
        <dbReference type="ARBA" id="ARBA00022687"/>
    </source>
</evidence>
<dbReference type="InterPro" id="IPR022247">
    <property type="entry name" value="Casein_kinase-1_gamma_C"/>
</dbReference>
<dbReference type="InterPro" id="IPR011009">
    <property type="entry name" value="Kinase-like_dom_sf"/>
</dbReference>
<dbReference type="InterPro" id="IPR017441">
    <property type="entry name" value="Protein_kinase_ATP_BS"/>
</dbReference>
<keyword evidence="18" id="KW-1185">Reference proteome</keyword>
<dbReference type="FunFam" id="3.30.200.20:FF:000018">
    <property type="entry name" value="Casein kinase I isoform gamma-1"/>
    <property type="match status" value="1"/>
</dbReference>
<dbReference type="Pfam" id="PF12605">
    <property type="entry name" value="CK1gamma_C"/>
    <property type="match status" value="1"/>
</dbReference>
<evidence type="ECO:0000256" key="11">
    <source>
        <dbReference type="ARBA" id="ARBA00047899"/>
    </source>
</evidence>
<evidence type="ECO:0000256" key="9">
    <source>
        <dbReference type="ARBA" id="ARBA00022777"/>
    </source>
</evidence>
<evidence type="ECO:0000256" key="14">
    <source>
        <dbReference type="RuleBase" id="RU000304"/>
    </source>
</evidence>
<dbReference type="Proteomes" id="UP000694395">
    <property type="component" value="Chromosome 5"/>
</dbReference>
<evidence type="ECO:0000256" key="8">
    <source>
        <dbReference type="ARBA" id="ARBA00022741"/>
    </source>
</evidence>
<evidence type="ECO:0000256" key="10">
    <source>
        <dbReference type="ARBA" id="ARBA00022840"/>
    </source>
</evidence>
<evidence type="ECO:0000256" key="4">
    <source>
        <dbReference type="ARBA" id="ARBA00022490"/>
    </source>
</evidence>
<dbReference type="EC" id="2.7.11.1" evidence="3"/>
<keyword evidence="7" id="KW-0879">Wnt signaling pathway</keyword>
<dbReference type="SUPFAM" id="SSF56112">
    <property type="entry name" value="Protein kinase-like (PK-like)"/>
    <property type="match status" value="1"/>
</dbReference>
<sequence>MDFDKKGSKGETEEGKKMSKAAGSRTGHGGRGTGTNSGVLMVGPNFRVGKKIGCGNFGELRLGKNLYTNEYVAIKLEPIKSRAPQLHLEYRFYKQLGSSEGIPQVYYFGPCGKYNAMVLELLGPSLEDLFDLCDRTFSLKTVLMIILACLHAQCSISQITRMEFVHTKSLIYRDVKPENFLVGRPGSKRQHTIHIIDFGLAKEYIDPETKKHIPYREHKSLTGTAHTLLYTLKERYQKIGDTKRATPIEVLCESFPEEMATYLRYVRRLDFFEKPDYDYLRKLFTDLFDRNGYVFDYEYDWVGKPLPTPIGPIPSDTPAQPSRDKAQQQTKNQVMSSTNGELNTDDPTAGHSNAPITAPTEVEVADDTKCCCFFKRRKRKPLQRHK</sequence>
<organism evidence="17 18">
    <name type="scientific">Oncorhynchus mykiss</name>
    <name type="common">Rainbow trout</name>
    <name type="synonym">Salmo gairdneri</name>
    <dbReference type="NCBI Taxonomy" id="8022"/>
    <lineage>
        <taxon>Eukaryota</taxon>
        <taxon>Metazoa</taxon>
        <taxon>Chordata</taxon>
        <taxon>Craniata</taxon>
        <taxon>Vertebrata</taxon>
        <taxon>Euteleostomi</taxon>
        <taxon>Actinopterygii</taxon>
        <taxon>Neopterygii</taxon>
        <taxon>Teleostei</taxon>
        <taxon>Protacanthopterygii</taxon>
        <taxon>Salmoniformes</taxon>
        <taxon>Salmonidae</taxon>
        <taxon>Salmoninae</taxon>
        <taxon>Oncorhynchus</taxon>
    </lineage>
</organism>
<feature type="compositionally biased region" description="Polar residues" evidence="15">
    <location>
        <begin position="327"/>
        <end position="355"/>
    </location>
</feature>
<dbReference type="GeneTree" id="ENSGT00940000156470"/>
<protein>
    <recommendedName>
        <fullName evidence="3">non-specific serine/threonine protein kinase</fullName>
        <ecNumber evidence="3">2.7.11.1</ecNumber>
    </recommendedName>
</protein>
<dbReference type="PROSITE" id="PS50011">
    <property type="entry name" value="PROTEIN_KINASE_DOM"/>
    <property type="match status" value="1"/>
</dbReference>
<dbReference type="Ensembl" id="ENSOMYT00000027380.2">
    <property type="protein sequence ID" value="ENSOMYP00000025006.2"/>
    <property type="gene ID" value="ENSOMYG00000011813.2"/>
</dbReference>
<keyword evidence="8 13" id="KW-0547">Nucleotide-binding</keyword>
<dbReference type="SMART" id="SM00220">
    <property type="entry name" value="S_TKc"/>
    <property type="match status" value="1"/>
</dbReference>
<reference evidence="17" key="2">
    <citation type="submission" date="2025-08" db="UniProtKB">
        <authorList>
            <consortium name="Ensembl"/>
        </authorList>
    </citation>
    <scope>IDENTIFICATION</scope>
</reference>
<evidence type="ECO:0000256" key="13">
    <source>
        <dbReference type="PROSITE-ProRule" id="PRU10141"/>
    </source>
</evidence>
<dbReference type="GO" id="GO:0005737">
    <property type="term" value="C:cytoplasm"/>
    <property type="evidence" value="ECO:0007669"/>
    <property type="project" value="UniProtKB-SubCell"/>
</dbReference>
<evidence type="ECO:0000313" key="17">
    <source>
        <dbReference type="Ensembl" id="ENSOMYP00000025006.2"/>
    </source>
</evidence>
<evidence type="ECO:0000256" key="5">
    <source>
        <dbReference type="ARBA" id="ARBA00022527"/>
    </source>
</evidence>
<dbReference type="Gene3D" id="1.10.510.10">
    <property type="entry name" value="Transferase(Phosphotransferase) domain 1"/>
    <property type="match status" value="2"/>
</dbReference>
<comment type="catalytic activity">
    <reaction evidence="11">
        <text>L-threonyl-[protein] + ATP = O-phospho-L-threonyl-[protein] + ADP + H(+)</text>
        <dbReference type="Rhea" id="RHEA:46608"/>
        <dbReference type="Rhea" id="RHEA-COMP:11060"/>
        <dbReference type="Rhea" id="RHEA-COMP:11605"/>
        <dbReference type="ChEBI" id="CHEBI:15378"/>
        <dbReference type="ChEBI" id="CHEBI:30013"/>
        <dbReference type="ChEBI" id="CHEBI:30616"/>
        <dbReference type="ChEBI" id="CHEBI:61977"/>
        <dbReference type="ChEBI" id="CHEBI:456216"/>
        <dbReference type="EC" id="2.7.11.1"/>
    </reaction>
</comment>
<feature type="region of interest" description="Disordered" evidence="15">
    <location>
        <begin position="310"/>
        <end position="360"/>
    </location>
</feature>
<proteinExistence type="inferred from homology"/>
<feature type="compositionally biased region" description="Basic and acidic residues" evidence="15">
    <location>
        <begin position="1"/>
        <end position="17"/>
    </location>
</feature>
<dbReference type="GO" id="GO:0004674">
    <property type="term" value="F:protein serine/threonine kinase activity"/>
    <property type="evidence" value="ECO:0007669"/>
    <property type="project" value="UniProtKB-KW"/>
</dbReference>
<dbReference type="PROSITE" id="PS00108">
    <property type="entry name" value="PROTEIN_KINASE_ST"/>
    <property type="match status" value="1"/>
</dbReference>
<name>A0A8C7PMM5_ONCMY</name>
<accession>A0A8C7PMM5</accession>
<dbReference type="InterPro" id="IPR050235">
    <property type="entry name" value="CK1_Ser-Thr_kinase"/>
</dbReference>
<dbReference type="Gene3D" id="3.30.200.20">
    <property type="entry name" value="Phosphorylase Kinase, domain 1"/>
    <property type="match status" value="1"/>
</dbReference>
<keyword evidence="6" id="KW-0808">Transferase</keyword>
<keyword evidence="4" id="KW-0963">Cytoplasm</keyword>
<dbReference type="InterPro" id="IPR000719">
    <property type="entry name" value="Prot_kinase_dom"/>
</dbReference>
<comment type="subcellular location">
    <subcellularLocation>
        <location evidence="1">Cytoplasm</location>
    </subcellularLocation>
</comment>
<keyword evidence="5 14" id="KW-0723">Serine/threonine-protein kinase</keyword>
<feature type="compositionally biased region" description="Gly residues" evidence="15">
    <location>
        <begin position="26"/>
        <end position="35"/>
    </location>
</feature>
<evidence type="ECO:0000256" key="6">
    <source>
        <dbReference type="ARBA" id="ARBA00022679"/>
    </source>
</evidence>
<evidence type="ECO:0000259" key="16">
    <source>
        <dbReference type="PROSITE" id="PS50011"/>
    </source>
</evidence>
<feature type="domain" description="Protein kinase" evidence="16">
    <location>
        <begin position="46"/>
        <end position="386"/>
    </location>
</feature>
<keyword evidence="10 13" id="KW-0067">ATP-binding</keyword>
<dbReference type="PROSITE" id="PS00107">
    <property type="entry name" value="PROTEIN_KINASE_ATP"/>
    <property type="match status" value="1"/>
</dbReference>
<dbReference type="PANTHER" id="PTHR11909">
    <property type="entry name" value="CASEIN KINASE-RELATED"/>
    <property type="match status" value="1"/>
</dbReference>
<evidence type="ECO:0000256" key="15">
    <source>
        <dbReference type="SAM" id="MobiDB-lite"/>
    </source>
</evidence>
<evidence type="ECO:0000256" key="2">
    <source>
        <dbReference type="ARBA" id="ARBA00005926"/>
    </source>
</evidence>
<dbReference type="InterPro" id="IPR008271">
    <property type="entry name" value="Ser/Thr_kinase_AS"/>
</dbReference>
<dbReference type="AlphaFoldDB" id="A0A8C7PMM5"/>
<comment type="catalytic activity">
    <reaction evidence="12">
        <text>L-seryl-[protein] + ATP = O-phospho-L-seryl-[protein] + ADP + H(+)</text>
        <dbReference type="Rhea" id="RHEA:17989"/>
        <dbReference type="Rhea" id="RHEA-COMP:9863"/>
        <dbReference type="Rhea" id="RHEA-COMP:11604"/>
        <dbReference type="ChEBI" id="CHEBI:15378"/>
        <dbReference type="ChEBI" id="CHEBI:29999"/>
        <dbReference type="ChEBI" id="CHEBI:30616"/>
        <dbReference type="ChEBI" id="CHEBI:83421"/>
        <dbReference type="ChEBI" id="CHEBI:456216"/>
        <dbReference type="EC" id="2.7.11.1"/>
    </reaction>
</comment>
<evidence type="ECO:0000256" key="12">
    <source>
        <dbReference type="ARBA" id="ARBA00048679"/>
    </source>
</evidence>
<evidence type="ECO:0000313" key="18">
    <source>
        <dbReference type="Proteomes" id="UP000694395"/>
    </source>
</evidence>
<feature type="binding site" evidence="13">
    <location>
        <position position="75"/>
    </location>
    <ligand>
        <name>ATP</name>
        <dbReference type="ChEBI" id="CHEBI:30616"/>
    </ligand>
</feature>
<evidence type="ECO:0000256" key="1">
    <source>
        <dbReference type="ARBA" id="ARBA00004496"/>
    </source>
</evidence>
<dbReference type="Pfam" id="PF00069">
    <property type="entry name" value="Pkinase"/>
    <property type="match status" value="1"/>
</dbReference>
<comment type="similarity">
    <text evidence="2">Belongs to the protein kinase superfamily. CK1 Ser/Thr protein kinase family. Casein kinase I subfamily.</text>
</comment>
<dbReference type="GO" id="GO:0005524">
    <property type="term" value="F:ATP binding"/>
    <property type="evidence" value="ECO:0007669"/>
    <property type="project" value="UniProtKB-UniRule"/>
</dbReference>
<dbReference type="GO" id="GO:0016055">
    <property type="term" value="P:Wnt signaling pathway"/>
    <property type="evidence" value="ECO:0007669"/>
    <property type="project" value="UniProtKB-KW"/>
</dbReference>
<evidence type="ECO:0000256" key="3">
    <source>
        <dbReference type="ARBA" id="ARBA00012513"/>
    </source>
</evidence>
<feature type="region of interest" description="Disordered" evidence="15">
    <location>
        <begin position="1"/>
        <end position="37"/>
    </location>
</feature>
<keyword evidence="9" id="KW-0418">Kinase</keyword>
<reference evidence="17" key="1">
    <citation type="submission" date="2020-07" db="EMBL/GenBank/DDBJ databases">
        <title>A long reads based de novo assembly of the rainbow trout Arlee double haploid line genome.</title>
        <authorList>
            <person name="Gao G."/>
            <person name="Palti Y."/>
        </authorList>
    </citation>
    <scope>NUCLEOTIDE SEQUENCE [LARGE SCALE GENOMIC DNA]</scope>
</reference>